<evidence type="ECO:0000256" key="6">
    <source>
        <dbReference type="PROSITE-ProRule" id="PRU00206"/>
    </source>
</evidence>
<evidence type="ECO:0000256" key="9">
    <source>
        <dbReference type="SAM" id="SignalP"/>
    </source>
</evidence>
<dbReference type="GO" id="GO:0005886">
    <property type="term" value="C:plasma membrane"/>
    <property type="evidence" value="ECO:0007669"/>
    <property type="project" value="TreeGrafter"/>
</dbReference>
<evidence type="ECO:0000256" key="3">
    <source>
        <dbReference type="ARBA" id="ARBA00022737"/>
    </source>
</evidence>
<feature type="region of interest" description="Disordered" evidence="7">
    <location>
        <begin position="276"/>
        <end position="295"/>
    </location>
</feature>
<sequence length="457" mass="51508">MKKMKGWSWIFLWVMPMVMTSLVSPGIVPSNITRSLLNTSGRFPRKINPAECLKEELEKDPDKCCEWCPPGYRLIKQQHPNCGEGVGRCTPCTGNTYTVTVNQVDKCKRCDSCDKEASKETAEKCKSDQNTKCKCKEGYYKVSRLGNEFYCEECRKCEHRNKSALCFDTQNTQCGPCYFGYYEDENKKCRQCEKKDFLKPACQHLITTTTLPTPSTFSASITPTTSSTAGSLAIFLCLLVVLMSAGFLCYLLYLCARCGTMLSPWTLGKTPKQSYQIYPGRDTPQRRTSSSLPDCTGEDSNDILTVIPSLQMDNLQCMSFTPAETLVTTVQCGPATPLLMDSDPKTLRDNPKVEGWPAVVLYTVIGEVPVRRWKEFLRLLCVPDSQMERVEMEAGPCYLEQQYQMLRLWSQRGGVALEDVYSVLQSMNLSGCAHELQEKLEKLQQQMGTLLPPEKAV</sequence>
<keyword evidence="8" id="KW-1133">Transmembrane helix</keyword>
<dbReference type="PROSITE" id="PS50050">
    <property type="entry name" value="TNFR_NGFR_2"/>
    <property type="match status" value="2"/>
</dbReference>
<dbReference type="SUPFAM" id="SSF57586">
    <property type="entry name" value="TNF receptor-like"/>
    <property type="match status" value="2"/>
</dbReference>
<evidence type="ECO:0000256" key="5">
    <source>
        <dbReference type="ARBA" id="ARBA00023180"/>
    </source>
</evidence>
<dbReference type="AlphaFoldDB" id="A0A8T2N991"/>
<feature type="domain" description="TNFR-Cys" evidence="11">
    <location>
        <begin position="91"/>
        <end position="133"/>
    </location>
</feature>
<dbReference type="Pfam" id="PF00531">
    <property type="entry name" value="Death"/>
    <property type="match status" value="1"/>
</dbReference>
<dbReference type="InterPro" id="IPR001368">
    <property type="entry name" value="TNFR/NGFR_Cys_rich_reg"/>
</dbReference>
<comment type="caution">
    <text evidence="12">The sequence shown here is derived from an EMBL/GenBank/DDBJ whole genome shotgun (WGS) entry which is preliminary data.</text>
</comment>
<dbReference type="InterPro" id="IPR000488">
    <property type="entry name" value="Death_dom"/>
</dbReference>
<accession>A0A8T2N991</accession>
<comment type="caution">
    <text evidence="6">Lacks conserved residue(s) required for the propagation of feature annotation.</text>
</comment>
<protein>
    <submittedName>
        <fullName evidence="12">Uncharacterized protein</fullName>
    </submittedName>
</protein>
<dbReference type="GO" id="GO:0006915">
    <property type="term" value="P:apoptotic process"/>
    <property type="evidence" value="ECO:0007669"/>
    <property type="project" value="UniProtKB-KW"/>
</dbReference>
<feature type="repeat" description="TNFR-Cys" evidence="6">
    <location>
        <begin position="91"/>
        <end position="133"/>
    </location>
</feature>
<evidence type="ECO:0000256" key="2">
    <source>
        <dbReference type="ARBA" id="ARBA00022729"/>
    </source>
</evidence>
<dbReference type="PANTHER" id="PTHR47220:SF1">
    <property type="entry name" value="TUMOR NECROSIS FACTOR RECEPTOR SUPERFAMILY MEMBER 25"/>
    <property type="match status" value="1"/>
</dbReference>
<dbReference type="PROSITE" id="PS50017">
    <property type="entry name" value="DEATH_DOMAIN"/>
    <property type="match status" value="1"/>
</dbReference>
<proteinExistence type="predicted"/>
<keyword evidence="5" id="KW-0325">Glycoprotein</keyword>
<feature type="domain" description="Death" evidence="10">
    <location>
        <begin position="358"/>
        <end position="440"/>
    </location>
</feature>
<name>A0A8T2N991_9TELE</name>
<keyword evidence="8" id="KW-0812">Transmembrane</keyword>
<organism evidence="12 13">
    <name type="scientific">Albula glossodonta</name>
    <name type="common">roundjaw bonefish</name>
    <dbReference type="NCBI Taxonomy" id="121402"/>
    <lineage>
        <taxon>Eukaryota</taxon>
        <taxon>Metazoa</taxon>
        <taxon>Chordata</taxon>
        <taxon>Craniata</taxon>
        <taxon>Vertebrata</taxon>
        <taxon>Euteleostomi</taxon>
        <taxon>Actinopterygii</taxon>
        <taxon>Neopterygii</taxon>
        <taxon>Teleostei</taxon>
        <taxon>Albuliformes</taxon>
        <taxon>Albulidae</taxon>
        <taxon>Albula</taxon>
    </lineage>
</organism>
<feature type="disulfide bond" evidence="6">
    <location>
        <begin position="92"/>
        <end position="107"/>
    </location>
</feature>
<dbReference type="PANTHER" id="PTHR47220">
    <property type="entry name" value="TUMOR NECROSIS FACTOR RECEPTOR SUPERFAMILY MEMBER 25"/>
    <property type="match status" value="1"/>
</dbReference>
<evidence type="ECO:0000256" key="8">
    <source>
        <dbReference type="SAM" id="Phobius"/>
    </source>
</evidence>
<dbReference type="Proteomes" id="UP000824540">
    <property type="component" value="Unassembled WGS sequence"/>
</dbReference>
<evidence type="ECO:0000313" key="13">
    <source>
        <dbReference type="Proteomes" id="UP000824540"/>
    </source>
</evidence>
<keyword evidence="3" id="KW-0677">Repeat</keyword>
<dbReference type="GO" id="GO:0007165">
    <property type="term" value="P:signal transduction"/>
    <property type="evidence" value="ECO:0007669"/>
    <property type="project" value="InterPro"/>
</dbReference>
<feature type="domain" description="TNFR-Cys" evidence="11">
    <location>
        <begin position="134"/>
        <end position="174"/>
    </location>
</feature>
<dbReference type="SMART" id="SM00005">
    <property type="entry name" value="DEATH"/>
    <property type="match status" value="1"/>
</dbReference>
<feature type="signal peptide" evidence="9">
    <location>
        <begin position="1"/>
        <end position="25"/>
    </location>
</feature>
<feature type="repeat" description="TNFR-Cys" evidence="6">
    <location>
        <begin position="134"/>
        <end position="174"/>
    </location>
</feature>
<dbReference type="EMBL" id="JAFBMS010000156">
    <property type="protein sequence ID" value="KAG9334242.1"/>
    <property type="molecule type" value="Genomic_DNA"/>
</dbReference>
<dbReference type="Gene3D" id="2.10.50.10">
    <property type="entry name" value="Tumor Necrosis Factor Receptor, subunit A, domain 2"/>
    <property type="match status" value="2"/>
</dbReference>
<keyword evidence="1" id="KW-0053">Apoptosis</keyword>
<keyword evidence="8" id="KW-0472">Membrane</keyword>
<dbReference type="InterPro" id="IPR022329">
    <property type="entry name" value="TNFR_25"/>
</dbReference>
<keyword evidence="2 9" id="KW-0732">Signal</keyword>
<dbReference type="InterPro" id="IPR011029">
    <property type="entry name" value="DEATH-like_dom_sf"/>
</dbReference>
<evidence type="ECO:0000313" key="12">
    <source>
        <dbReference type="EMBL" id="KAG9334242.1"/>
    </source>
</evidence>
<dbReference type="SUPFAM" id="SSF47986">
    <property type="entry name" value="DEATH domain"/>
    <property type="match status" value="1"/>
</dbReference>
<feature type="transmembrane region" description="Helical" evidence="8">
    <location>
        <begin position="232"/>
        <end position="253"/>
    </location>
</feature>
<feature type="chain" id="PRO_5035900584" evidence="9">
    <location>
        <begin position="26"/>
        <end position="457"/>
    </location>
</feature>
<evidence type="ECO:0000256" key="4">
    <source>
        <dbReference type="ARBA" id="ARBA00023157"/>
    </source>
</evidence>
<reference evidence="12" key="1">
    <citation type="thesis" date="2021" institute="BYU ScholarsArchive" country="Provo, UT, USA">
        <title>Applications of and Algorithms for Genome Assembly and Genomic Analyses with an Emphasis on Marine Teleosts.</title>
        <authorList>
            <person name="Pickett B.D."/>
        </authorList>
    </citation>
    <scope>NUCLEOTIDE SEQUENCE</scope>
    <source>
        <strain evidence="12">HI-2016</strain>
    </source>
</reference>
<evidence type="ECO:0000259" key="11">
    <source>
        <dbReference type="PROSITE" id="PS50050"/>
    </source>
</evidence>
<keyword evidence="4 6" id="KW-1015">Disulfide bond</keyword>
<dbReference type="SMART" id="SM00208">
    <property type="entry name" value="TNFR"/>
    <property type="match status" value="2"/>
</dbReference>
<evidence type="ECO:0000256" key="1">
    <source>
        <dbReference type="ARBA" id="ARBA00022703"/>
    </source>
</evidence>
<dbReference type="OrthoDB" id="9940478at2759"/>
<keyword evidence="13" id="KW-1185">Reference proteome</keyword>
<evidence type="ECO:0000256" key="7">
    <source>
        <dbReference type="SAM" id="MobiDB-lite"/>
    </source>
</evidence>
<dbReference type="Gene3D" id="1.10.533.10">
    <property type="entry name" value="Death Domain, Fas"/>
    <property type="match status" value="1"/>
</dbReference>
<gene>
    <name evidence="12" type="ORF">JZ751_008389</name>
</gene>
<evidence type="ECO:0000259" key="10">
    <source>
        <dbReference type="PROSITE" id="PS50017"/>
    </source>
</evidence>